<evidence type="ECO:0000256" key="1">
    <source>
        <dbReference type="SAM" id="Phobius"/>
    </source>
</evidence>
<feature type="transmembrane region" description="Helical" evidence="1">
    <location>
        <begin position="78"/>
        <end position="98"/>
    </location>
</feature>
<protein>
    <submittedName>
        <fullName evidence="2">Uncharacterized protein</fullName>
    </submittedName>
</protein>
<keyword evidence="1" id="KW-0812">Transmembrane</keyword>
<dbReference type="AlphaFoldDB" id="A0AAD3XYJ0"/>
<gene>
    <name evidence="2" type="ORF">Nepgr_022842</name>
</gene>
<accession>A0AAD3XYJ0</accession>
<evidence type="ECO:0000313" key="2">
    <source>
        <dbReference type="EMBL" id="GMH21000.1"/>
    </source>
</evidence>
<keyword evidence="1" id="KW-0472">Membrane</keyword>
<reference evidence="2" key="1">
    <citation type="submission" date="2023-05" db="EMBL/GenBank/DDBJ databases">
        <title>Nepenthes gracilis genome sequencing.</title>
        <authorList>
            <person name="Fukushima K."/>
        </authorList>
    </citation>
    <scope>NUCLEOTIDE SEQUENCE</scope>
    <source>
        <strain evidence="2">SING2019-196</strain>
    </source>
</reference>
<proteinExistence type="predicted"/>
<sequence length="178" mass="19552">MLALLLALMIVLLEYLLRGVLLLVPCRVWLLAAIPVGSEPKGPVSLVLSWCADAHVDVLCCWCHSWICWCMLELPCCLIGLGLLRLLACSGFLSSIVLQMQLVVRLFAGWCHFWCCLCRLSGILIVMVLCSVVVLSEVLRLFLELLVPVRLLATAELIPVDFFWMVVGAGTVPVGGCV</sequence>
<dbReference type="Proteomes" id="UP001279734">
    <property type="component" value="Unassembled WGS sequence"/>
</dbReference>
<comment type="caution">
    <text evidence="2">The sequence shown here is derived from an EMBL/GenBank/DDBJ whole genome shotgun (WGS) entry which is preliminary data.</text>
</comment>
<dbReference type="EMBL" id="BSYO01000022">
    <property type="protein sequence ID" value="GMH21000.1"/>
    <property type="molecule type" value="Genomic_DNA"/>
</dbReference>
<keyword evidence="1" id="KW-1133">Transmembrane helix</keyword>
<evidence type="ECO:0000313" key="3">
    <source>
        <dbReference type="Proteomes" id="UP001279734"/>
    </source>
</evidence>
<name>A0AAD3XYJ0_NEPGR</name>
<keyword evidence="3" id="KW-1185">Reference proteome</keyword>
<feature type="transmembrane region" description="Helical" evidence="1">
    <location>
        <begin position="110"/>
        <end position="135"/>
    </location>
</feature>
<organism evidence="2 3">
    <name type="scientific">Nepenthes gracilis</name>
    <name type="common">Slender pitcher plant</name>
    <dbReference type="NCBI Taxonomy" id="150966"/>
    <lineage>
        <taxon>Eukaryota</taxon>
        <taxon>Viridiplantae</taxon>
        <taxon>Streptophyta</taxon>
        <taxon>Embryophyta</taxon>
        <taxon>Tracheophyta</taxon>
        <taxon>Spermatophyta</taxon>
        <taxon>Magnoliopsida</taxon>
        <taxon>eudicotyledons</taxon>
        <taxon>Gunneridae</taxon>
        <taxon>Pentapetalae</taxon>
        <taxon>Caryophyllales</taxon>
        <taxon>Nepenthaceae</taxon>
        <taxon>Nepenthes</taxon>
    </lineage>
</organism>